<accession>A0A8B8CXU1</accession>
<dbReference type="OrthoDB" id="6144100at2759"/>
<organism evidence="2 3">
    <name type="scientific">Crassostrea virginica</name>
    <name type="common">Eastern oyster</name>
    <dbReference type="NCBI Taxonomy" id="6565"/>
    <lineage>
        <taxon>Eukaryota</taxon>
        <taxon>Metazoa</taxon>
        <taxon>Spiralia</taxon>
        <taxon>Lophotrochozoa</taxon>
        <taxon>Mollusca</taxon>
        <taxon>Bivalvia</taxon>
        <taxon>Autobranchia</taxon>
        <taxon>Pteriomorphia</taxon>
        <taxon>Ostreida</taxon>
        <taxon>Ostreoidea</taxon>
        <taxon>Ostreidae</taxon>
        <taxon>Crassostrea</taxon>
    </lineage>
</organism>
<dbReference type="AlphaFoldDB" id="A0A8B8CXU1"/>
<feature type="domain" description="Mitochondria-eating protein C-terminal" evidence="1">
    <location>
        <begin position="76"/>
        <end position="258"/>
    </location>
</feature>
<evidence type="ECO:0000259" key="1">
    <source>
        <dbReference type="Pfam" id="PF16026"/>
    </source>
</evidence>
<dbReference type="Proteomes" id="UP000694844">
    <property type="component" value="Chromosome 3"/>
</dbReference>
<dbReference type="InterPro" id="IPR031981">
    <property type="entry name" value="MIEAP_C"/>
</dbReference>
<dbReference type="RefSeq" id="XP_022320435.1">
    <property type="nucleotide sequence ID" value="XM_022464727.1"/>
</dbReference>
<proteinExistence type="predicted"/>
<evidence type="ECO:0000313" key="2">
    <source>
        <dbReference type="Proteomes" id="UP000694844"/>
    </source>
</evidence>
<dbReference type="Pfam" id="PF16026">
    <property type="entry name" value="MIEAP"/>
    <property type="match status" value="1"/>
</dbReference>
<evidence type="ECO:0000313" key="3">
    <source>
        <dbReference type="RefSeq" id="XP_022320435.1"/>
    </source>
</evidence>
<sequence>MSSSKADKKSVVTTLPKEAEEYLIGLENENKQLKDEKKYLLSRLSQVAGVLMTEDNPNITDLSDVNRPINLGEDLSQIYDDEYTDIFVQLKERECERDIHNDMLSIAERCFRFCDSQEKEQFEKILNVFQFNDVANRQSLPRGVIKHVKELRTLSLKNTEANLEKKFIGHLISETKQSLLKYDEEIVKKYISKCISFFWKACIQTPPLKFDFNVPPGTPFDSAVHRKCTVNGPNVAYTVWPVVYLHENGPVLVKGVVQCDGKLTDSKKEGTKPSNTKL</sequence>
<dbReference type="KEGG" id="cvn:111122796"/>
<dbReference type="GeneID" id="111122796"/>
<gene>
    <name evidence="3" type="primary">LOC111122796</name>
</gene>
<keyword evidence="2" id="KW-1185">Reference proteome</keyword>
<reference evidence="3" key="1">
    <citation type="submission" date="2025-08" db="UniProtKB">
        <authorList>
            <consortium name="RefSeq"/>
        </authorList>
    </citation>
    <scope>IDENTIFICATION</scope>
    <source>
        <tissue evidence="3">Whole sample</tissue>
    </source>
</reference>
<protein>
    <submittedName>
        <fullName evidence="3">Uncharacterized protein LOC111122796</fullName>
    </submittedName>
</protein>
<name>A0A8B8CXU1_CRAVI</name>